<evidence type="ECO:0000256" key="1">
    <source>
        <dbReference type="ARBA" id="ARBA00004162"/>
    </source>
</evidence>
<evidence type="ECO:0000256" key="6">
    <source>
        <dbReference type="SAM" id="Phobius"/>
    </source>
</evidence>
<evidence type="ECO:0000256" key="2">
    <source>
        <dbReference type="ARBA" id="ARBA00022475"/>
    </source>
</evidence>
<reference evidence="8" key="1">
    <citation type="journal article" date="2021" name="Front. Plant Sci.">
        <title>Chromosome-Scale Genome Assembly for Chinese Sour Jujube and Insights Into Its Genome Evolution and Domestication Signature.</title>
        <authorList>
            <person name="Shen L.-Y."/>
            <person name="Luo H."/>
            <person name="Wang X.-L."/>
            <person name="Wang X.-M."/>
            <person name="Qiu X.-J."/>
            <person name="Liu H."/>
            <person name="Zhou S.-S."/>
            <person name="Jia K.-H."/>
            <person name="Nie S."/>
            <person name="Bao Y.-T."/>
            <person name="Zhang R.-G."/>
            <person name="Yun Q.-Z."/>
            <person name="Chai Y.-H."/>
            <person name="Lu J.-Y."/>
            <person name="Li Y."/>
            <person name="Zhao S.-W."/>
            <person name="Mao J.-F."/>
            <person name="Jia S.-G."/>
            <person name="Mao Y.-M."/>
        </authorList>
    </citation>
    <scope>NUCLEOTIDE SEQUENCE</scope>
    <source>
        <strain evidence="8">AT0</strain>
        <tissue evidence="8">Leaf</tissue>
    </source>
</reference>
<proteinExistence type="inferred from homology"/>
<dbReference type="PANTHER" id="PTHR43670">
    <property type="entry name" value="HEAT SHOCK PROTEIN 26"/>
    <property type="match status" value="1"/>
</dbReference>
<feature type="compositionally biased region" description="Basic and acidic residues" evidence="5">
    <location>
        <begin position="356"/>
        <end position="391"/>
    </location>
</feature>
<keyword evidence="2" id="KW-1003">Cell membrane</keyword>
<feature type="compositionally biased region" description="Polar residues" evidence="5">
    <location>
        <begin position="265"/>
        <end position="277"/>
    </location>
</feature>
<feature type="compositionally biased region" description="Basic and acidic residues" evidence="5">
    <location>
        <begin position="299"/>
        <end position="321"/>
    </location>
</feature>
<comment type="caution">
    <text evidence="8">The sequence shown here is derived from an EMBL/GenBank/DDBJ whole genome shotgun (WGS) entry which is preliminary data.</text>
</comment>
<sequence>MELELGLKITKTRHDLTSTAKFQLSKDPFGPFFTSRETETMFILTGHLKGYRRESIGIKINEDGTQISISGEKPVQEMVMIGWTMQKQEVELRGFIKVFQIPSGVVLDRIKAKFRDEESILTISMPKSTKGIRGVGIVEVKEEDVVDKGRPTKITKTASDDDHKVPERVETKEEQEEIHKVADKEEHVQATIPEKIEEPKNEKKAEHDQVDEGKLEPMEIETDKAEEIGQNVAESSKALETEHQTEKATPKSDIEAPIEKPNGLETDQIQKQTSSESALVPGSIDTKQETQSEETEAVDGIHEDLQNQEAKKTSQADHNDVTEEAETSQPDNRADQKDKDEVKETDKSGNQTQEISEEKNDESKEEIRENDSPEDGKKKDVIEVETRERKPGSRRRKKLCRPCAIAGSALLVSLVVIVINWIRSRKR</sequence>
<protein>
    <recommendedName>
        <fullName evidence="7">SHSP domain-containing protein</fullName>
    </recommendedName>
</protein>
<feature type="compositionally biased region" description="Basic and acidic residues" evidence="5">
    <location>
        <begin position="158"/>
        <end position="227"/>
    </location>
</feature>
<keyword evidence="3" id="KW-0611">Plant defense</keyword>
<dbReference type="Proteomes" id="UP000813462">
    <property type="component" value="Unassembled WGS sequence"/>
</dbReference>
<gene>
    <name evidence="8" type="ORF">FEM48_Zijuj06G0191100</name>
</gene>
<feature type="domain" description="SHSP" evidence="7">
    <location>
        <begin position="23"/>
        <end position="143"/>
    </location>
</feature>
<dbReference type="GO" id="GO:0006952">
    <property type="term" value="P:defense response"/>
    <property type="evidence" value="ECO:0007669"/>
    <property type="project" value="UniProtKB-KW"/>
</dbReference>
<dbReference type="InterPro" id="IPR008978">
    <property type="entry name" value="HSP20-like_chaperone"/>
</dbReference>
<evidence type="ECO:0000256" key="3">
    <source>
        <dbReference type="ARBA" id="ARBA00022821"/>
    </source>
</evidence>
<keyword evidence="6" id="KW-1133">Transmembrane helix</keyword>
<evidence type="ECO:0000256" key="5">
    <source>
        <dbReference type="SAM" id="MobiDB-lite"/>
    </source>
</evidence>
<dbReference type="PANTHER" id="PTHR43670:SF34">
    <property type="entry name" value="HSP20-LIKE CHAPERONES SUPERFAMILY PROTEIN"/>
    <property type="match status" value="1"/>
</dbReference>
<dbReference type="Gene3D" id="2.60.40.790">
    <property type="match status" value="1"/>
</dbReference>
<evidence type="ECO:0000259" key="7">
    <source>
        <dbReference type="PROSITE" id="PS01031"/>
    </source>
</evidence>
<dbReference type="CDD" id="cd06464">
    <property type="entry name" value="ACD_sHsps-like"/>
    <property type="match status" value="1"/>
</dbReference>
<feature type="transmembrane region" description="Helical" evidence="6">
    <location>
        <begin position="404"/>
        <end position="422"/>
    </location>
</feature>
<accession>A0A978VB32</accession>
<evidence type="ECO:0000313" key="9">
    <source>
        <dbReference type="Proteomes" id="UP000813462"/>
    </source>
</evidence>
<dbReference type="GO" id="GO:0005886">
    <property type="term" value="C:plasma membrane"/>
    <property type="evidence" value="ECO:0007669"/>
    <property type="project" value="UniProtKB-SubCell"/>
</dbReference>
<evidence type="ECO:0000313" key="8">
    <source>
        <dbReference type="EMBL" id="KAH7525117.1"/>
    </source>
</evidence>
<comment type="subcellular location">
    <subcellularLocation>
        <location evidence="1">Cell membrane</location>
        <topology evidence="1">Single-pass membrane protein</topology>
    </subcellularLocation>
</comment>
<dbReference type="OrthoDB" id="1920188at2759"/>
<feature type="compositionally biased region" description="Basic and acidic residues" evidence="5">
    <location>
        <begin position="237"/>
        <end position="258"/>
    </location>
</feature>
<comment type="similarity">
    <text evidence="4">Belongs to the small heat shock protein (HSP20) family.</text>
</comment>
<feature type="compositionally biased region" description="Basic and acidic residues" evidence="5">
    <location>
        <begin position="332"/>
        <end position="347"/>
    </location>
</feature>
<dbReference type="SUPFAM" id="SSF49764">
    <property type="entry name" value="HSP20-like chaperones"/>
    <property type="match status" value="1"/>
</dbReference>
<dbReference type="InterPro" id="IPR002068">
    <property type="entry name" value="A-crystallin/Hsp20_dom"/>
</dbReference>
<dbReference type="AlphaFoldDB" id="A0A978VB32"/>
<feature type="region of interest" description="Disordered" evidence="5">
    <location>
        <begin position="149"/>
        <end position="399"/>
    </location>
</feature>
<evidence type="ECO:0000256" key="4">
    <source>
        <dbReference type="PROSITE-ProRule" id="PRU00285"/>
    </source>
</evidence>
<organism evidence="8 9">
    <name type="scientific">Ziziphus jujuba var. spinosa</name>
    <dbReference type="NCBI Taxonomy" id="714518"/>
    <lineage>
        <taxon>Eukaryota</taxon>
        <taxon>Viridiplantae</taxon>
        <taxon>Streptophyta</taxon>
        <taxon>Embryophyta</taxon>
        <taxon>Tracheophyta</taxon>
        <taxon>Spermatophyta</taxon>
        <taxon>Magnoliopsida</taxon>
        <taxon>eudicotyledons</taxon>
        <taxon>Gunneridae</taxon>
        <taxon>Pentapetalae</taxon>
        <taxon>rosids</taxon>
        <taxon>fabids</taxon>
        <taxon>Rosales</taxon>
        <taxon>Rhamnaceae</taxon>
        <taxon>Paliureae</taxon>
        <taxon>Ziziphus</taxon>
    </lineage>
</organism>
<name>A0A978VB32_ZIZJJ</name>
<keyword evidence="6" id="KW-0472">Membrane</keyword>
<dbReference type="EMBL" id="JAEACU010000006">
    <property type="protein sequence ID" value="KAH7525117.1"/>
    <property type="molecule type" value="Genomic_DNA"/>
</dbReference>
<dbReference type="PROSITE" id="PS01031">
    <property type="entry name" value="SHSP"/>
    <property type="match status" value="1"/>
</dbReference>
<dbReference type="GO" id="GO:0034605">
    <property type="term" value="P:cellular response to heat"/>
    <property type="evidence" value="ECO:0007669"/>
    <property type="project" value="TreeGrafter"/>
</dbReference>
<keyword evidence="6" id="KW-0812">Transmembrane</keyword>